<dbReference type="OrthoDB" id="1658288at2759"/>
<dbReference type="EMBL" id="JAIWOZ010000003">
    <property type="protein sequence ID" value="KAH6607118.1"/>
    <property type="molecule type" value="Genomic_DNA"/>
</dbReference>
<dbReference type="GO" id="GO:0005739">
    <property type="term" value="C:mitochondrion"/>
    <property type="evidence" value="ECO:0007669"/>
    <property type="project" value="UniProtKB-SubCell"/>
</dbReference>
<comment type="caution">
    <text evidence="8">The sequence shown here is derived from an EMBL/GenBank/DDBJ whole genome shotgun (WGS) entry which is preliminary data.</text>
</comment>
<dbReference type="InterPro" id="IPR052374">
    <property type="entry name" value="SERAC1"/>
</dbReference>
<dbReference type="GO" id="GO:0016020">
    <property type="term" value="C:membrane"/>
    <property type="evidence" value="ECO:0007669"/>
    <property type="project" value="UniProtKB-SubCell"/>
</dbReference>
<evidence type="ECO:0008006" key="10">
    <source>
        <dbReference type="Google" id="ProtNLM"/>
    </source>
</evidence>
<evidence type="ECO:0000256" key="7">
    <source>
        <dbReference type="SAM" id="MobiDB-lite"/>
    </source>
</evidence>
<dbReference type="PANTHER" id="PTHR48182">
    <property type="entry name" value="PROTEIN SERAC1"/>
    <property type="match status" value="1"/>
</dbReference>
<keyword evidence="9" id="KW-1185">Reference proteome</keyword>
<evidence type="ECO:0000256" key="4">
    <source>
        <dbReference type="ARBA" id="ARBA00022824"/>
    </source>
</evidence>
<evidence type="ECO:0000256" key="2">
    <source>
        <dbReference type="ARBA" id="ARBA00004240"/>
    </source>
</evidence>
<dbReference type="InterPro" id="IPR029058">
    <property type="entry name" value="AB_hydrolase_fold"/>
</dbReference>
<dbReference type="AlphaFoldDB" id="A0A9P8TW60"/>
<evidence type="ECO:0000256" key="6">
    <source>
        <dbReference type="ARBA" id="ARBA00023136"/>
    </source>
</evidence>
<organism evidence="8 9">
    <name type="scientific">Trichoderma cornu-damae</name>
    <dbReference type="NCBI Taxonomy" id="654480"/>
    <lineage>
        <taxon>Eukaryota</taxon>
        <taxon>Fungi</taxon>
        <taxon>Dikarya</taxon>
        <taxon>Ascomycota</taxon>
        <taxon>Pezizomycotina</taxon>
        <taxon>Sordariomycetes</taxon>
        <taxon>Hypocreomycetidae</taxon>
        <taxon>Hypocreales</taxon>
        <taxon>Hypocreaceae</taxon>
        <taxon>Trichoderma</taxon>
    </lineage>
</organism>
<keyword evidence="4" id="KW-0256">Endoplasmic reticulum</keyword>
<reference evidence="8" key="1">
    <citation type="submission" date="2021-08" db="EMBL/GenBank/DDBJ databases">
        <title>Chromosome-Level Trichoderma cornu-damae using Hi-C Data.</title>
        <authorList>
            <person name="Kim C.S."/>
        </authorList>
    </citation>
    <scope>NUCLEOTIDE SEQUENCE</scope>
    <source>
        <strain evidence="8">KA19-0412C</strain>
    </source>
</reference>
<accession>A0A9P8TW60</accession>
<evidence type="ECO:0000256" key="5">
    <source>
        <dbReference type="ARBA" id="ARBA00023128"/>
    </source>
</evidence>
<sequence length="317" mass="35597">MQQSPSDRLTFRIRGVPLDWNKSRLRICLEQHDASSYPSIKSFALEVDRCTYSATVVFKNLPLLTQGPKPWRIPQDEPPKTQPPSSNHPSIDNDFLGITTLYAPPSIVALGDISGHPLESYEEVASKHLWLRDILPSQLVDEESHQPMARVMTYGYRPILERNDGPVTFQDLGKALLKSLSTLGNSSKTKPIILIGHGIGGLIVKQTNMSLFRAIHGVVFFGVPHDGMDTASLQRVSRDGPNQWFVESLRQGGRELLRQIHSEFVQALDQNKEVEIFSFYETLESSISPKVKTKHPSATCRSVLICLRMQVLEQESL</sequence>
<keyword evidence="5" id="KW-0496">Mitochondrion</keyword>
<protein>
    <recommendedName>
        <fullName evidence="10">DUF676 domain-containing protein</fullName>
    </recommendedName>
</protein>
<dbReference type="Gene3D" id="3.40.50.1820">
    <property type="entry name" value="alpha/beta hydrolase"/>
    <property type="match status" value="1"/>
</dbReference>
<gene>
    <name evidence="8" type="ORF">Trco_003431</name>
</gene>
<evidence type="ECO:0000313" key="8">
    <source>
        <dbReference type="EMBL" id="KAH6607118.1"/>
    </source>
</evidence>
<evidence type="ECO:0000313" key="9">
    <source>
        <dbReference type="Proteomes" id="UP000827724"/>
    </source>
</evidence>
<dbReference type="GO" id="GO:0005783">
    <property type="term" value="C:endoplasmic reticulum"/>
    <property type="evidence" value="ECO:0007669"/>
    <property type="project" value="UniProtKB-SubCell"/>
</dbReference>
<evidence type="ECO:0000256" key="3">
    <source>
        <dbReference type="ARBA" id="ARBA00004370"/>
    </source>
</evidence>
<evidence type="ECO:0000256" key="1">
    <source>
        <dbReference type="ARBA" id="ARBA00004173"/>
    </source>
</evidence>
<dbReference type="SUPFAM" id="SSF53474">
    <property type="entry name" value="alpha/beta-Hydrolases"/>
    <property type="match status" value="1"/>
</dbReference>
<keyword evidence="6" id="KW-0472">Membrane</keyword>
<name>A0A9P8TW60_9HYPO</name>
<proteinExistence type="predicted"/>
<dbReference type="Proteomes" id="UP000827724">
    <property type="component" value="Unassembled WGS sequence"/>
</dbReference>
<feature type="region of interest" description="Disordered" evidence="7">
    <location>
        <begin position="68"/>
        <end position="90"/>
    </location>
</feature>
<comment type="subcellular location">
    <subcellularLocation>
        <location evidence="2">Endoplasmic reticulum</location>
    </subcellularLocation>
    <subcellularLocation>
        <location evidence="3">Membrane</location>
    </subcellularLocation>
    <subcellularLocation>
        <location evidence="1">Mitochondrion</location>
    </subcellularLocation>
</comment>
<dbReference type="PANTHER" id="PTHR48182:SF2">
    <property type="entry name" value="PROTEIN SERAC1"/>
    <property type="match status" value="1"/>
</dbReference>